<sequence length="325" mass="33896">MSSRPAGNARTIVITGGNAGLGHGCATALVTSADGPWHVVVASRNAERTREAADKLAGAARAGHTVEAMPLDLASLASVRAFAAELADRVASGAIPPLQALVCNAGVQAGTRQTRTADGFESTFGVNHLGHFLLVNELLPVLRAPARVVVVASGVHDPAQKAGVPVPAWNAAPALARGELGPDAASDNAFVAGQRRYSTSKLANIYFTYALARRLPRGVTANAYDPGLVLGTGLQRSAPAPLRFAAKHVLPHARPLVRRFLTDKVYTAEESGAALAWLATAPELAGTTGGYFHQRQAIRSSDDSYDVARADQLWEDSLPLTAPPN</sequence>
<dbReference type="InterPro" id="IPR002347">
    <property type="entry name" value="SDR_fam"/>
</dbReference>
<reference evidence="3 4" key="1">
    <citation type="journal article" date="2019" name="Int. J. Syst. Evol. Microbiol.">
        <title>The Global Catalogue of Microorganisms (GCM) 10K type strain sequencing project: providing services to taxonomists for standard genome sequencing and annotation.</title>
        <authorList>
            <consortium name="The Broad Institute Genomics Platform"/>
            <consortium name="The Broad Institute Genome Sequencing Center for Infectious Disease"/>
            <person name="Wu L."/>
            <person name="Ma J."/>
        </authorList>
    </citation>
    <scope>NUCLEOTIDE SEQUENCE [LARGE SCALE GENOMIC DNA]</scope>
    <source>
        <strain evidence="3 4">JCM 13850</strain>
    </source>
</reference>
<keyword evidence="2" id="KW-0560">Oxidoreductase</keyword>
<dbReference type="PANTHER" id="PTHR24320:SF148">
    <property type="entry name" value="NAD(P)-BINDING ROSSMANN-FOLD SUPERFAMILY PROTEIN"/>
    <property type="match status" value="1"/>
</dbReference>
<evidence type="ECO:0000256" key="2">
    <source>
        <dbReference type="ARBA" id="ARBA00023002"/>
    </source>
</evidence>
<dbReference type="Gene3D" id="3.40.50.720">
    <property type="entry name" value="NAD(P)-binding Rossmann-like Domain"/>
    <property type="match status" value="1"/>
</dbReference>
<keyword evidence="4" id="KW-1185">Reference proteome</keyword>
<dbReference type="RefSeq" id="WP_344284510.1">
    <property type="nucleotide sequence ID" value="NZ_BAAAMR010000192.1"/>
</dbReference>
<gene>
    <name evidence="3" type="ORF">GCM10009727_94350</name>
</gene>
<accession>A0ABN3AIT2</accession>
<evidence type="ECO:0000256" key="1">
    <source>
        <dbReference type="ARBA" id="ARBA00006484"/>
    </source>
</evidence>
<dbReference type="EMBL" id="BAAAMR010000192">
    <property type="protein sequence ID" value="GAA2170263.1"/>
    <property type="molecule type" value="Genomic_DNA"/>
</dbReference>
<evidence type="ECO:0000313" key="4">
    <source>
        <dbReference type="Proteomes" id="UP001501020"/>
    </source>
</evidence>
<dbReference type="PANTHER" id="PTHR24320">
    <property type="entry name" value="RETINOL DEHYDROGENASE"/>
    <property type="match status" value="1"/>
</dbReference>
<comment type="caution">
    <text evidence="3">The sequence shown here is derived from an EMBL/GenBank/DDBJ whole genome shotgun (WGS) entry which is preliminary data.</text>
</comment>
<organism evidence="3 4">
    <name type="scientific">Actinomadura napierensis</name>
    <dbReference type="NCBI Taxonomy" id="267854"/>
    <lineage>
        <taxon>Bacteria</taxon>
        <taxon>Bacillati</taxon>
        <taxon>Actinomycetota</taxon>
        <taxon>Actinomycetes</taxon>
        <taxon>Streptosporangiales</taxon>
        <taxon>Thermomonosporaceae</taxon>
        <taxon>Actinomadura</taxon>
    </lineage>
</organism>
<dbReference type="PRINTS" id="PR00081">
    <property type="entry name" value="GDHRDH"/>
</dbReference>
<comment type="similarity">
    <text evidence="1">Belongs to the short-chain dehydrogenases/reductases (SDR) family.</text>
</comment>
<proteinExistence type="inferred from homology"/>
<evidence type="ECO:0000313" key="3">
    <source>
        <dbReference type="EMBL" id="GAA2170263.1"/>
    </source>
</evidence>
<protein>
    <submittedName>
        <fullName evidence="3">Protochlorophyllide reductase</fullName>
    </submittedName>
</protein>
<dbReference type="Pfam" id="PF00106">
    <property type="entry name" value="adh_short"/>
    <property type="match status" value="1"/>
</dbReference>
<name>A0ABN3AIT2_9ACTN</name>
<dbReference type="SUPFAM" id="SSF51735">
    <property type="entry name" value="NAD(P)-binding Rossmann-fold domains"/>
    <property type="match status" value="1"/>
</dbReference>
<dbReference type="Proteomes" id="UP001501020">
    <property type="component" value="Unassembled WGS sequence"/>
</dbReference>
<dbReference type="InterPro" id="IPR036291">
    <property type="entry name" value="NAD(P)-bd_dom_sf"/>
</dbReference>